<reference evidence="2 3" key="1">
    <citation type="submission" date="2019-10" db="EMBL/GenBank/DDBJ databases">
        <authorList>
            <person name="Palmer J.M."/>
        </authorList>
    </citation>
    <scope>NUCLEOTIDE SEQUENCE [LARGE SCALE GENOMIC DNA]</scope>
    <source>
        <strain evidence="2 3">TWF506</strain>
    </source>
</reference>
<dbReference type="EMBL" id="JAVHJM010000012">
    <property type="protein sequence ID" value="KAK6500740.1"/>
    <property type="molecule type" value="Genomic_DNA"/>
</dbReference>
<accession>A0AAN8NCT5</accession>
<name>A0AAN8NCT5_9PEZI</name>
<organism evidence="2 3">
    <name type="scientific">Arthrobotrys conoides</name>
    <dbReference type="NCBI Taxonomy" id="74498"/>
    <lineage>
        <taxon>Eukaryota</taxon>
        <taxon>Fungi</taxon>
        <taxon>Dikarya</taxon>
        <taxon>Ascomycota</taxon>
        <taxon>Pezizomycotina</taxon>
        <taxon>Orbiliomycetes</taxon>
        <taxon>Orbiliales</taxon>
        <taxon>Orbiliaceae</taxon>
        <taxon>Arthrobotrys</taxon>
    </lineage>
</organism>
<proteinExistence type="predicted"/>
<gene>
    <name evidence="2" type="ORF">TWF506_003504</name>
</gene>
<evidence type="ECO:0008006" key="4">
    <source>
        <dbReference type="Google" id="ProtNLM"/>
    </source>
</evidence>
<dbReference type="Proteomes" id="UP001307849">
    <property type="component" value="Unassembled WGS sequence"/>
</dbReference>
<feature type="signal peptide" evidence="1">
    <location>
        <begin position="1"/>
        <end position="17"/>
    </location>
</feature>
<keyword evidence="1" id="KW-0732">Signal</keyword>
<feature type="chain" id="PRO_5043002511" description="Secreted protein" evidence="1">
    <location>
        <begin position="18"/>
        <end position="215"/>
    </location>
</feature>
<protein>
    <recommendedName>
        <fullName evidence="4">Secreted protein</fullName>
    </recommendedName>
</protein>
<keyword evidence="3" id="KW-1185">Reference proteome</keyword>
<sequence>MLAKKLVIFTTFTASLAFSEIQPREATTGDLILGLEKWAGAYSKNARYIGNLQFSDTEEFTAGEIPLWLTTVNMMNSVAEEVSIYAEEFEKYWRESPISEHAGREIAKVFKTFCDKQCQYFGRLVALRSKLEGLEKAPFFHELEKNMDSCLANVEGAQAELYVSIEDAVSADKTRDSKAILLNVNNAYDIFTVSILEVVSAWKERPESPPCTRAV</sequence>
<dbReference type="AlphaFoldDB" id="A0AAN8NCT5"/>
<evidence type="ECO:0000256" key="1">
    <source>
        <dbReference type="SAM" id="SignalP"/>
    </source>
</evidence>
<evidence type="ECO:0000313" key="3">
    <source>
        <dbReference type="Proteomes" id="UP001307849"/>
    </source>
</evidence>
<evidence type="ECO:0000313" key="2">
    <source>
        <dbReference type="EMBL" id="KAK6500740.1"/>
    </source>
</evidence>
<comment type="caution">
    <text evidence="2">The sequence shown here is derived from an EMBL/GenBank/DDBJ whole genome shotgun (WGS) entry which is preliminary data.</text>
</comment>